<feature type="domain" description="Zinc-ribbon" evidence="2">
    <location>
        <begin position="2"/>
        <end position="24"/>
    </location>
</feature>
<dbReference type="EMBL" id="JBHSMC010000020">
    <property type="protein sequence ID" value="MFC5465971.1"/>
    <property type="molecule type" value="Genomic_DNA"/>
</dbReference>
<comment type="caution">
    <text evidence="3">The sequence shown here is derived from an EMBL/GenBank/DDBJ whole genome shotgun (WGS) entry which is preliminary data.</text>
</comment>
<feature type="transmembrane region" description="Helical" evidence="1">
    <location>
        <begin position="76"/>
        <end position="93"/>
    </location>
</feature>
<gene>
    <name evidence="3" type="ORF">ACFPM4_14660</name>
</gene>
<keyword evidence="1" id="KW-1133">Transmembrane helix</keyword>
<evidence type="ECO:0000313" key="3">
    <source>
        <dbReference type="EMBL" id="MFC5465971.1"/>
    </source>
</evidence>
<organism evidence="3 4">
    <name type="scientific">Lederbergia graminis</name>
    <dbReference type="NCBI Taxonomy" id="735518"/>
    <lineage>
        <taxon>Bacteria</taxon>
        <taxon>Bacillati</taxon>
        <taxon>Bacillota</taxon>
        <taxon>Bacilli</taxon>
        <taxon>Bacillales</taxon>
        <taxon>Bacillaceae</taxon>
        <taxon>Lederbergia</taxon>
    </lineage>
</organism>
<keyword evidence="1" id="KW-0472">Membrane</keyword>
<dbReference type="RefSeq" id="WP_382353200.1">
    <property type="nucleotide sequence ID" value="NZ_JBHSMC010000020.1"/>
</dbReference>
<feature type="transmembrane region" description="Helical" evidence="1">
    <location>
        <begin position="184"/>
        <end position="206"/>
    </location>
</feature>
<keyword evidence="4" id="KW-1185">Reference proteome</keyword>
<keyword evidence="1" id="KW-0812">Transmembrane</keyword>
<protein>
    <submittedName>
        <fullName evidence="3">DUF2628 domain-containing protein</fullName>
    </submittedName>
</protein>
<accession>A0ABW0LL10</accession>
<dbReference type="Proteomes" id="UP001596147">
    <property type="component" value="Unassembled WGS sequence"/>
</dbReference>
<evidence type="ECO:0000259" key="2">
    <source>
        <dbReference type="Pfam" id="PF13240"/>
    </source>
</evidence>
<feature type="transmembrane region" description="Helical" evidence="1">
    <location>
        <begin position="132"/>
        <end position="152"/>
    </location>
</feature>
<dbReference type="Pfam" id="PF13240">
    <property type="entry name" value="Zn_Ribbon_1"/>
    <property type="match status" value="1"/>
</dbReference>
<dbReference type="InterPro" id="IPR024399">
    <property type="entry name" value="DUF2628"/>
</dbReference>
<name>A0ABW0LL10_9BACI</name>
<evidence type="ECO:0000256" key="1">
    <source>
        <dbReference type="SAM" id="Phobius"/>
    </source>
</evidence>
<evidence type="ECO:0000313" key="4">
    <source>
        <dbReference type="Proteomes" id="UP001596147"/>
    </source>
</evidence>
<proteinExistence type="predicted"/>
<dbReference type="InterPro" id="IPR026870">
    <property type="entry name" value="Zinc_ribbon_dom"/>
</dbReference>
<reference evidence="4" key="1">
    <citation type="journal article" date="2019" name="Int. J. Syst. Evol. Microbiol.">
        <title>The Global Catalogue of Microorganisms (GCM) 10K type strain sequencing project: providing services to taxonomists for standard genome sequencing and annotation.</title>
        <authorList>
            <consortium name="The Broad Institute Genomics Platform"/>
            <consortium name="The Broad Institute Genome Sequencing Center for Infectious Disease"/>
            <person name="Wu L."/>
            <person name="Ma J."/>
        </authorList>
    </citation>
    <scope>NUCLEOTIDE SEQUENCE [LARGE SCALE GENOMIC DNA]</scope>
    <source>
        <strain evidence="4">CGMCC 1.12237</strain>
    </source>
</reference>
<feature type="transmembrane region" description="Helical" evidence="1">
    <location>
        <begin position="99"/>
        <end position="120"/>
    </location>
</feature>
<dbReference type="Pfam" id="PF10947">
    <property type="entry name" value="DUF2628"/>
    <property type="match status" value="1"/>
</dbReference>
<sequence length="303" mass="35793">MFCSECGYKIEDQSKYCSNCGYKVREFEALKPHHYSNYTKEISNNATITKTELGHFLNNDKDYYFKKWKINQNSKVPLISWNLFAAFFGSLWLGYRKMYLYVVIMSVIPILAQVVFYVNGKIYYGEMDPLHIIFRIISFFILGIIGNKLYFIHATNKILKLKNKKQSINSVDLQFTGGKSLKGILYAILITFGLNFLAFIIFPYYAADPVDFIKNSYFTAHDQRTIGEQLDKNFLDTEWDFFKTEQENIIVEFNGRIPHNNKEVMVQFELFYESHQFNVVFISVSGQPLNRWEYFYEYINSKK</sequence>